<evidence type="ECO:0000259" key="1">
    <source>
        <dbReference type="Pfam" id="PF04542"/>
    </source>
</evidence>
<dbReference type="GO" id="GO:0003700">
    <property type="term" value="F:DNA-binding transcription factor activity"/>
    <property type="evidence" value="ECO:0007669"/>
    <property type="project" value="InterPro"/>
</dbReference>
<dbReference type="InterPro" id="IPR007627">
    <property type="entry name" value="RNA_pol_sigma70_r2"/>
</dbReference>
<protein>
    <recommendedName>
        <fullName evidence="1">RNA polymerase sigma-70 region 2 domain-containing protein</fullName>
    </recommendedName>
</protein>
<dbReference type="RefSeq" id="WP_198490775.1">
    <property type="nucleotide sequence ID" value="NZ_CP066078.1"/>
</dbReference>
<gene>
    <name evidence="2" type="ORF">I6H58_03100</name>
</gene>
<name>A0A7T4T520_9MICC</name>
<dbReference type="Gene3D" id="1.10.1740.10">
    <property type="match status" value="1"/>
</dbReference>
<dbReference type="GO" id="GO:0006352">
    <property type="term" value="P:DNA-templated transcription initiation"/>
    <property type="evidence" value="ECO:0007669"/>
    <property type="project" value="InterPro"/>
</dbReference>
<dbReference type="InterPro" id="IPR013325">
    <property type="entry name" value="RNA_pol_sigma_r2"/>
</dbReference>
<dbReference type="EMBL" id="CP066078">
    <property type="protein sequence ID" value="QQC59958.1"/>
    <property type="molecule type" value="Genomic_DNA"/>
</dbReference>
<feature type="domain" description="RNA polymerase sigma-70 region 2" evidence="1">
    <location>
        <begin position="30"/>
        <end position="79"/>
    </location>
</feature>
<dbReference type="Pfam" id="PF04542">
    <property type="entry name" value="Sigma70_r2"/>
    <property type="match status" value="1"/>
</dbReference>
<reference evidence="2 3" key="1">
    <citation type="submission" date="2020-12" db="EMBL/GenBank/DDBJ databases">
        <title>FDA dAtabase for Regulatory Grade micrObial Sequences (FDA-ARGOS): Supporting development and validation of Infectious Disease Dx tests.</title>
        <authorList>
            <person name="Sproer C."/>
            <person name="Gronow S."/>
            <person name="Severitt S."/>
            <person name="Schroder I."/>
            <person name="Tallon L."/>
            <person name="Sadzewicz L."/>
            <person name="Zhao X."/>
            <person name="Boylan J."/>
            <person name="Ott S."/>
            <person name="Bowen H."/>
            <person name="Vavikolanu K."/>
            <person name="Mehta A."/>
            <person name="Aluvathingal J."/>
            <person name="Nadendla S."/>
            <person name="Lowell S."/>
            <person name="Myers T."/>
            <person name="Yan Y."/>
            <person name="Sichtig H."/>
        </authorList>
    </citation>
    <scope>NUCLEOTIDE SEQUENCE [LARGE SCALE GENOMIC DNA]</scope>
    <source>
        <strain evidence="2 3">FDAARGOS_1001</strain>
    </source>
</reference>
<accession>A0A7T4T520</accession>
<evidence type="ECO:0000313" key="2">
    <source>
        <dbReference type="EMBL" id="QQC59958.1"/>
    </source>
</evidence>
<evidence type="ECO:0000313" key="3">
    <source>
        <dbReference type="Proteomes" id="UP000595221"/>
    </source>
</evidence>
<dbReference type="Proteomes" id="UP000595221">
    <property type="component" value="Chromosome"/>
</dbReference>
<sequence>MAGTSVWTEAMTDAWLGTRNVIAGVLAGAGQAQDTDDVMQKTWIAANASLERFDPELGSFEAWMRGIGHFQAKKHLAAESGKARINDAVAMAAASGALTPFDVAGADPGEQVMSQLDAIRRISRVLVILRQVVGDVPVLLERSMHLVLTCDGDASVAARRLGVRVEALRDSHRNILDQPQVIDKALDRHWVRVDEGIEGGVQFWEVRECLPGAEGGPTRRWVTALGDAVAMCGGLGRVTPAVLAERTGWSETTCRHGLARTLRLMSVATPLIRDGELKPGARVGLTARPAGREQGA</sequence>
<organism evidence="2 3">
    <name type="scientific">Rothia kristinae</name>
    <dbReference type="NCBI Taxonomy" id="37923"/>
    <lineage>
        <taxon>Bacteria</taxon>
        <taxon>Bacillati</taxon>
        <taxon>Actinomycetota</taxon>
        <taxon>Actinomycetes</taxon>
        <taxon>Micrococcales</taxon>
        <taxon>Micrococcaceae</taxon>
        <taxon>Rothia</taxon>
    </lineage>
</organism>
<dbReference type="SUPFAM" id="SSF88946">
    <property type="entry name" value="Sigma2 domain of RNA polymerase sigma factors"/>
    <property type="match status" value="1"/>
</dbReference>
<proteinExistence type="predicted"/>
<dbReference type="AlphaFoldDB" id="A0A7T4T520"/>